<feature type="compositionally biased region" description="Acidic residues" evidence="1">
    <location>
        <begin position="78"/>
        <end position="92"/>
    </location>
</feature>
<feature type="compositionally biased region" description="Low complexity" evidence="1">
    <location>
        <begin position="1"/>
        <end position="14"/>
    </location>
</feature>
<dbReference type="Proteomes" id="UP001066276">
    <property type="component" value="Chromosome 7"/>
</dbReference>
<organism evidence="2 3">
    <name type="scientific">Pleurodeles waltl</name>
    <name type="common">Iberian ribbed newt</name>
    <dbReference type="NCBI Taxonomy" id="8319"/>
    <lineage>
        <taxon>Eukaryota</taxon>
        <taxon>Metazoa</taxon>
        <taxon>Chordata</taxon>
        <taxon>Craniata</taxon>
        <taxon>Vertebrata</taxon>
        <taxon>Euteleostomi</taxon>
        <taxon>Amphibia</taxon>
        <taxon>Batrachia</taxon>
        <taxon>Caudata</taxon>
        <taxon>Salamandroidea</taxon>
        <taxon>Salamandridae</taxon>
        <taxon>Pleurodelinae</taxon>
        <taxon>Pleurodeles</taxon>
    </lineage>
</organism>
<proteinExistence type="predicted"/>
<feature type="compositionally biased region" description="Basic and acidic residues" evidence="1">
    <location>
        <begin position="17"/>
        <end position="54"/>
    </location>
</feature>
<accession>A0AAV7Q283</accession>
<protein>
    <submittedName>
        <fullName evidence="2">Uncharacterized protein</fullName>
    </submittedName>
</protein>
<name>A0AAV7Q283_PLEWA</name>
<dbReference type="AlphaFoldDB" id="A0AAV7Q283"/>
<dbReference type="EMBL" id="JANPWB010000011">
    <property type="protein sequence ID" value="KAJ1132208.1"/>
    <property type="molecule type" value="Genomic_DNA"/>
</dbReference>
<feature type="compositionally biased region" description="Acidic residues" evidence="1">
    <location>
        <begin position="55"/>
        <end position="68"/>
    </location>
</feature>
<evidence type="ECO:0000256" key="1">
    <source>
        <dbReference type="SAM" id="MobiDB-lite"/>
    </source>
</evidence>
<sequence>MLGLAGAWRGWGARHTGKPEAEVDQEEKGDAGNERNKDANKEHDQDSGKENDKDADQEEEGDTLEEEVSVTQRKEETATWEDDGNTTQEEEERATGEERNRGDTGGTSHTEERCGSQYQDPEARHIPGGTWLSKNLSHNLNHGIMIYVAYEERGLTAAFKVFINKGT</sequence>
<comment type="caution">
    <text evidence="2">The sequence shown here is derived from an EMBL/GenBank/DDBJ whole genome shotgun (WGS) entry which is preliminary data.</text>
</comment>
<reference evidence="2" key="1">
    <citation type="journal article" date="2022" name="bioRxiv">
        <title>Sequencing and chromosome-scale assembly of the giantPleurodeles waltlgenome.</title>
        <authorList>
            <person name="Brown T."/>
            <person name="Elewa A."/>
            <person name="Iarovenko S."/>
            <person name="Subramanian E."/>
            <person name="Araus A.J."/>
            <person name="Petzold A."/>
            <person name="Susuki M."/>
            <person name="Suzuki K.-i.T."/>
            <person name="Hayashi T."/>
            <person name="Toyoda A."/>
            <person name="Oliveira C."/>
            <person name="Osipova E."/>
            <person name="Leigh N.D."/>
            <person name="Simon A."/>
            <person name="Yun M.H."/>
        </authorList>
    </citation>
    <scope>NUCLEOTIDE SEQUENCE</scope>
    <source>
        <strain evidence="2">20211129_DDA</strain>
        <tissue evidence="2">Liver</tissue>
    </source>
</reference>
<feature type="region of interest" description="Disordered" evidence="1">
    <location>
        <begin position="1"/>
        <end position="126"/>
    </location>
</feature>
<evidence type="ECO:0000313" key="2">
    <source>
        <dbReference type="EMBL" id="KAJ1132208.1"/>
    </source>
</evidence>
<feature type="compositionally biased region" description="Basic and acidic residues" evidence="1">
    <location>
        <begin position="93"/>
        <end position="102"/>
    </location>
</feature>
<gene>
    <name evidence="2" type="ORF">NDU88_010535</name>
</gene>
<evidence type="ECO:0000313" key="3">
    <source>
        <dbReference type="Proteomes" id="UP001066276"/>
    </source>
</evidence>
<keyword evidence="3" id="KW-1185">Reference proteome</keyword>